<organism evidence="6 7">
    <name type="scientific">Aspergillus wentii DTO 134E9</name>
    <dbReference type="NCBI Taxonomy" id="1073089"/>
    <lineage>
        <taxon>Eukaryota</taxon>
        <taxon>Fungi</taxon>
        <taxon>Dikarya</taxon>
        <taxon>Ascomycota</taxon>
        <taxon>Pezizomycotina</taxon>
        <taxon>Eurotiomycetes</taxon>
        <taxon>Eurotiomycetidae</taxon>
        <taxon>Eurotiales</taxon>
        <taxon>Aspergillaceae</taxon>
        <taxon>Aspergillus</taxon>
        <taxon>Aspergillus subgen. Cremei</taxon>
    </lineage>
</organism>
<dbReference type="Pfam" id="PF00172">
    <property type="entry name" value="Zn_clus"/>
    <property type="match status" value="1"/>
</dbReference>
<keyword evidence="4" id="KW-0539">Nucleus</keyword>
<dbReference type="RefSeq" id="XP_040683357.1">
    <property type="nucleotide sequence ID" value="XM_040831651.1"/>
</dbReference>
<dbReference type="AlphaFoldDB" id="A0A1L9R448"/>
<accession>A0A1L9R448</accession>
<dbReference type="PANTHER" id="PTHR47784">
    <property type="entry name" value="STEROL UPTAKE CONTROL PROTEIN 2"/>
    <property type="match status" value="1"/>
</dbReference>
<dbReference type="Proteomes" id="UP000184383">
    <property type="component" value="Unassembled WGS sequence"/>
</dbReference>
<dbReference type="STRING" id="1073089.A0A1L9R448"/>
<keyword evidence="2" id="KW-0238">DNA-binding</keyword>
<dbReference type="SUPFAM" id="SSF57701">
    <property type="entry name" value="Zn2/Cys6 DNA-binding domain"/>
    <property type="match status" value="1"/>
</dbReference>
<gene>
    <name evidence="6" type="ORF">ASPWEDRAFT_177419</name>
</gene>
<dbReference type="PROSITE" id="PS00463">
    <property type="entry name" value="ZN2_CY6_FUNGAL_1"/>
    <property type="match status" value="1"/>
</dbReference>
<dbReference type="Gene3D" id="4.10.240.10">
    <property type="entry name" value="Zn(2)-C6 fungal-type DNA-binding domain"/>
    <property type="match status" value="1"/>
</dbReference>
<evidence type="ECO:0000313" key="6">
    <source>
        <dbReference type="EMBL" id="OJJ29680.1"/>
    </source>
</evidence>
<name>A0A1L9R448_ASPWE</name>
<keyword evidence="3" id="KW-0804">Transcription</keyword>
<dbReference type="SMART" id="SM00066">
    <property type="entry name" value="GAL4"/>
    <property type="match status" value="1"/>
</dbReference>
<evidence type="ECO:0000259" key="5">
    <source>
        <dbReference type="PROSITE" id="PS50048"/>
    </source>
</evidence>
<evidence type="ECO:0000256" key="3">
    <source>
        <dbReference type="ARBA" id="ARBA00023163"/>
    </source>
</evidence>
<evidence type="ECO:0000256" key="2">
    <source>
        <dbReference type="ARBA" id="ARBA00023125"/>
    </source>
</evidence>
<dbReference type="GO" id="GO:0008270">
    <property type="term" value="F:zinc ion binding"/>
    <property type="evidence" value="ECO:0007669"/>
    <property type="project" value="InterPro"/>
</dbReference>
<dbReference type="Pfam" id="PF11951">
    <property type="entry name" value="Fungal_trans_2"/>
    <property type="match status" value="1"/>
</dbReference>
<dbReference type="VEuPathDB" id="FungiDB:ASPWEDRAFT_177419"/>
<dbReference type="GeneID" id="63747499"/>
<dbReference type="InterPro" id="IPR036864">
    <property type="entry name" value="Zn2-C6_fun-type_DNA-bd_sf"/>
</dbReference>
<reference evidence="7" key="1">
    <citation type="journal article" date="2017" name="Genome Biol.">
        <title>Comparative genomics reveals high biological diversity and specific adaptations in the industrially and medically important fungal genus Aspergillus.</title>
        <authorList>
            <person name="de Vries R.P."/>
            <person name="Riley R."/>
            <person name="Wiebenga A."/>
            <person name="Aguilar-Osorio G."/>
            <person name="Amillis S."/>
            <person name="Uchima C.A."/>
            <person name="Anderluh G."/>
            <person name="Asadollahi M."/>
            <person name="Askin M."/>
            <person name="Barry K."/>
            <person name="Battaglia E."/>
            <person name="Bayram O."/>
            <person name="Benocci T."/>
            <person name="Braus-Stromeyer S.A."/>
            <person name="Caldana C."/>
            <person name="Canovas D."/>
            <person name="Cerqueira G.C."/>
            <person name="Chen F."/>
            <person name="Chen W."/>
            <person name="Choi C."/>
            <person name="Clum A."/>
            <person name="Dos Santos R.A."/>
            <person name="Damasio A.R."/>
            <person name="Diallinas G."/>
            <person name="Emri T."/>
            <person name="Fekete E."/>
            <person name="Flipphi M."/>
            <person name="Freyberg S."/>
            <person name="Gallo A."/>
            <person name="Gournas C."/>
            <person name="Habgood R."/>
            <person name="Hainaut M."/>
            <person name="Harispe M.L."/>
            <person name="Henrissat B."/>
            <person name="Hilden K.S."/>
            <person name="Hope R."/>
            <person name="Hossain A."/>
            <person name="Karabika E."/>
            <person name="Karaffa L."/>
            <person name="Karanyi Z."/>
            <person name="Krasevec N."/>
            <person name="Kuo A."/>
            <person name="Kusch H."/>
            <person name="LaButti K."/>
            <person name="Lagendijk E.L."/>
            <person name="Lapidus A."/>
            <person name="Levasseur A."/>
            <person name="Lindquist E."/>
            <person name="Lipzen A."/>
            <person name="Logrieco A.F."/>
            <person name="MacCabe A."/>
            <person name="Maekelae M.R."/>
            <person name="Malavazi I."/>
            <person name="Melin P."/>
            <person name="Meyer V."/>
            <person name="Mielnichuk N."/>
            <person name="Miskei M."/>
            <person name="Molnar A.P."/>
            <person name="Mule G."/>
            <person name="Ngan C.Y."/>
            <person name="Orejas M."/>
            <person name="Orosz E."/>
            <person name="Ouedraogo J.P."/>
            <person name="Overkamp K.M."/>
            <person name="Park H.-S."/>
            <person name="Perrone G."/>
            <person name="Piumi F."/>
            <person name="Punt P.J."/>
            <person name="Ram A.F."/>
            <person name="Ramon A."/>
            <person name="Rauscher S."/>
            <person name="Record E."/>
            <person name="Riano-Pachon D.M."/>
            <person name="Robert V."/>
            <person name="Roehrig J."/>
            <person name="Ruller R."/>
            <person name="Salamov A."/>
            <person name="Salih N.S."/>
            <person name="Samson R.A."/>
            <person name="Sandor E."/>
            <person name="Sanguinetti M."/>
            <person name="Schuetze T."/>
            <person name="Sepcic K."/>
            <person name="Shelest E."/>
            <person name="Sherlock G."/>
            <person name="Sophianopoulou V."/>
            <person name="Squina F.M."/>
            <person name="Sun H."/>
            <person name="Susca A."/>
            <person name="Todd R.B."/>
            <person name="Tsang A."/>
            <person name="Unkles S.E."/>
            <person name="van de Wiele N."/>
            <person name="van Rossen-Uffink D."/>
            <person name="Oliveira J.V."/>
            <person name="Vesth T.C."/>
            <person name="Visser J."/>
            <person name="Yu J.-H."/>
            <person name="Zhou M."/>
            <person name="Andersen M.R."/>
            <person name="Archer D.B."/>
            <person name="Baker S.E."/>
            <person name="Benoit I."/>
            <person name="Brakhage A.A."/>
            <person name="Braus G.H."/>
            <person name="Fischer R."/>
            <person name="Frisvad J.C."/>
            <person name="Goldman G.H."/>
            <person name="Houbraken J."/>
            <person name="Oakley B."/>
            <person name="Pocsi I."/>
            <person name="Scazzocchio C."/>
            <person name="Seiboth B."/>
            <person name="vanKuyk P.A."/>
            <person name="Wortman J."/>
            <person name="Dyer P.S."/>
            <person name="Grigoriev I.V."/>
        </authorList>
    </citation>
    <scope>NUCLEOTIDE SEQUENCE [LARGE SCALE GENOMIC DNA]</scope>
    <source>
        <strain evidence="7">DTO 134E9</strain>
    </source>
</reference>
<dbReference type="EMBL" id="KV878218">
    <property type="protein sequence ID" value="OJJ29680.1"/>
    <property type="molecule type" value="Genomic_DNA"/>
</dbReference>
<evidence type="ECO:0000256" key="4">
    <source>
        <dbReference type="ARBA" id="ARBA00023242"/>
    </source>
</evidence>
<evidence type="ECO:0000313" key="7">
    <source>
        <dbReference type="Proteomes" id="UP000184383"/>
    </source>
</evidence>
<protein>
    <recommendedName>
        <fullName evidence="5">Zn(2)-C6 fungal-type domain-containing protein</fullName>
    </recommendedName>
</protein>
<dbReference type="CDD" id="cd00067">
    <property type="entry name" value="GAL4"/>
    <property type="match status" value="1"/>
</dbReference>
<keyword evidence="1" id="KW-0805">Transcription regulation</keyword>
<dbReference type="InterPro" id="IPR053157">
    <property type="entry name" value="Sterol_Uptake_Regulator"/>
</dbReference>
<dbReference type="PROSITE" id="PS50048">
    <property type="entry name" value="ZN2_CY6_FUNGAL_2"/>
    <property type="match status" value="1"/>
</dbReference>
<dbReference type="InterPro" id="IPR021858">
    <property type="entry name" value="Fun_TF"/>
</dbReference>
<dbReference type="GO" id="GO:0003677">
    <property type="term" value="F:DNA binding"/>
    <property type="evidence" value="ECO:0007669"/>
    <property type="project" value="UniProtKB-KW"/>
</dbReference>
<dbReference type="InterPro" id="IPR001138">
    <property type="entry name" value="Zn2Cys6_DnaBD"/>
</dbReference>
<feature type="domain" description="Zn(2)-C6 fungal-type" evidence="5">
    <location>
        <begin position="13"/>
        <end position="43"/>
    </location>
</feature>
<proteinExistence type="predicted"/>
<evidence type="ECO:0000256" key="1">
    <source>
        <dbReference type="ARBA" id="ARBA00023015"/>
    </source>
</evidence>
<dbReference type="OrthoDB" id="3546279at2759"/>
<sequence length="383" mass="43867">MPPHLNHRKSTRGCLRCKTRKVKCDENKPQCSGCHRHNVPCEYPSFEARRFDPRAKKARRDAPSSDFGSIQTTDLRLMHHYATETAATLSSAHFPAVRAMWAIDVPEMAFEYEPLLHTLLALAAVHRATLRPDETDQLRPVQQAHIDKALQHHRSITANLAETISESVCVNTILISLYTLTLRAEAPMEPYEPPLLWMNMSHGIRTMLRMVYDQLIESKSRIFPLLVAQPIVHGTGKDSSSPDNPFQFLLHCHRDEEDMDESLLDVYKDAIAYLETNLNAIKRKESDFDIRKRFSAFPAVFTHCFIQLVSEKRPRALVILAYLFALVKGAEDSWWLRGIPEREVRGINSIMPLHWKWAMAWPLHLTIDNPEAIPMPVADPGRL</sequence>
<dbReference type="PANTHER" id="PTHR47784:SF5">
    <property type="entry name" value="STEROL UPTAKE CONTROL PROTEIN 2"/>
    <property type="match status" value="1"/>
</dbReference>
<dbReference type="GO" id="GO:0001228">
    <property type="term" value="F:DNA-binding transcription activator activity, RNA polymerase II-specific"/>
    <property type="evidence" value="ECO:0007669"/>
    <property type="project" value="TreeGrafter"/>
</dbReference>
<keyword evidence="7" id="KW-1185">Reference proteome</keyword>